<keyword evidence="2" id="KW-0812">Transmembrane</keyword>
<proteinExistence type="predicted"/>
<dbReference type="Gene3D" id="2.40.160.10">
    <property type="entry name" value="Porin"/>
    <property type="match status" value="1"/>
</dbReference>
<dbReference type="InterPro" id="IPR037930">
    <property type="entry name" value="Tom40"/>
</dbReference>
<reference evidence="4 5" key="1">
    <citation type="submission" date="2023-11" db="EMBL/GenBank/DDBJ databases">
        <authorList>
            <person name="Okamura Y."/>
        </authorList>
    </citation>
    <scope>NUCLEOTIDE SEQUENCE [LARGE SCALE GENOMIC DNA]</scope>
</reference>
<dbReference type="PANTHER" id="PTHR10802">
    <property type="entry name" value="MITOCHONDRIAL IMPORT RECEPTOR SUBUNIT TOM40"/>
    <property type="match status" value="1"/>
</dbReference>
<dbReference type="InterPro" id="IPR023614">
    <property type="entry name" value="Porin_dom_sf"/>
</dbReference>
<name>A0AAV1JN91_9NEOP</name>
<keyword evidence="3" id="KW-0496">Mitochondrion</keyword>
<evidence type="ECO:0000313" key="4">
    <source>
        <dbReference type="EMBL" id="CAK1550389.1"/>
    </source>
</evidence>
<protein>
    <submittedName>
        <fullName evidence="4">Uncharacterized protein</fullName>
    </submittedName>
</protein>
<comment type="caution">
    <text evidence="4">The sequence shown here is derived from an EMBL/GenBank/DDBJ whole genome shotgun (WGS) entry which is preliminary data.</text>
</comment>
<dbReference type="EMBL" id="CAVLEF010000081">
    <property type="protein sequence ID" value="CAK1550389.1"/>
    <property type="molecule type" value="Genomic_DNA"/>
</dbReference>
<comment type="subcellular location">
    <subcellularLocation>
        <location evidence="1">Mitochondrion outer membrane</location>
    </subcellularLocation>
</comment>
<sequence>MDFKESKFKEEVGNFMINLQKLLPKKKDIAIILRPDVTVLTRLSDVHAEAKNVFPKCFVGAKLVIFKEMMDKVKLVQHYTFGKSKDAHKCFSQIIHKEMETTKAEDGLVVDLAGSATATYRESLEDDLEIRVTSKIKDFVSSEVEAVLEKNTQKWIGSSSFCVKDVDPSTLRLVAQFMYKVMPDYSVGVEAGVKTSTLATKLSISSRYERPSFTLSSTVSNCGIQLCLYKQFSRDLRIATIVNHSASTTLSLALHKNYQNGSELKMFVDSQRCGGFTFEKDILFSEPEAEMRVIRLLASTLIDRQRRVRFGFGFHLDF</sequence>
<accession>A0AAV1JN91</accession>
<gene>
    <name evidence="4" type="ORF">LNINA_LOCUS9618</name>
</gene>
<dbReference type="Proteomes" id="UP001497472">
    <property type="component" value="Unassembled WGS sequence"/>
</dbReference>
<evidence type="ECO:0000313" key="5">
    <source>
        <dbReference type="Proteomes" id="UP001497472"/>
    </source>
</evidence>
<dbReference type="AlphaFoldDB" id="A0AAV1JN91"/>
<evidence type="ECO:0000256" key="3">
    <source>
        <dbReference type="ARBA" id="ARBA00022787"/>
    </source>
</evidence>
<dbReference type="GO" id="GO:0008320">
    <property type="term" value="F:protein transmembrane transporter activity"/>
    <property type="evidence" value="ECO:0007669"/>
    <property type="project" value="InterPro"/>
</dbReference>
<keyword evidence="2" id="KW-0472">Membrane</keyword>
<keyword evidence="5" id="KW-1185">Reference proteome</keyword>
<organism evidence="4 5">
    <name type="scientific">Leptosia nina</name>
    <dbReference type="NCBI Taxonomy" id="320188"/>
    <lineage>
        <taxon>Eukaryota</taxon>
        <taxon>Metazoa</taxon>
        <taxon>Ecdysozoa</taxon>
        <taxon>Arthropoda</taxon>
        <taxon>Hexapoda</taxon>
        <taxon>Insecta</taxon>
        <taxon>Pterygota</taxon>
        <taxon>Neoptera</taxon>
        <taxon>Endopterygota</taxon>
        <taxon>Lepidoptera</taxon>
        <taxon>Glossata</taxon>
        <taxon>Ditrysia</taxon>
        <taxon>Papilionoidea</taxon>
        <taxon>Pieridae</taxon>
        <taxon>Pierinae</taxon>
        <taxon>Leptosia</taxon>
    </lineage>
</organism>
<evidence type="ECO:0000256" key="1">
    <source>
        <dbReference type="ARBA" id="ARBA00004294"/>
    </source>
</evidence>
<dbReference type="GO" id="GO:0030150">
    <property type="term" value="P:protein import into mitochondrial matrix"/>
    <property type="evidence" value="ECO:0007669"/>
    <property type="project" value="InterPro"/>
</dbReference>
<evidence type="ECO:0000256" key="2">
    <source>
        <dbReference type="ARBA" id="ARBA00022452"/>
    </source>
</evidence>
<keyword evidence="3" id="KW-1000">Mitochondrion outer membrane</keyword>
<dbReference type="GO" id="GO:0005741">
    <property type="term" value="C:mitochondrial outer membrane"/>
    <property type="evidence" value="ECO:0007669"/>
    <property type="project" value="UniProtKB-SubCell"/>
</dbReference>
<keyword evidence="2" id="KW-1134">Transmembrane beta strand</keyword>